<keyword evidence="1" id="KW-1133">Transmembrane helix</keyword>
<evidence type="ECO:0000256" key="1">
    <source>
        <dbReference type="SAM" id="Phobius"/>
    </source>
</evidence>
<dbReference type="AlphaFoldDB" id="A0A6A4GIZ1"/>
<dbReference type="EMBL" id="ML769982">
    <property type="protein sequence ID" value="KAE9385468.1"/>
    <property type="molecule type" value="Genomic_DNA"/>
</dbReference>
<evidence type="ECO:0000313" key="3">
    <source>
        <dbReference type="Proteomes" id="UP000799118"/>
    </source>
</evidence>
<protein>
    <submittedName>
        <fullName evidence="2">Uncharacterized protein</fullName>
    </submittedName>
</protein>
<keyword evidence="3" id="KW-1185">Reference proteome</keyword>
<evidence type="ECO:0000313" key="2">
    <source>
        <dbReference type="EMBL" id="KAE9385468.1"/>
    </source>
</evidence>
<feature type="transmembrane region" description="Helical" evidence="1">
    <location>
        <begin position="119"/>
        <end position="138"/>
    </location>
</feature>
<gene>
    <name evidence="2" type="ORF">BT96DRAFT_594949</name>
</gene>
<proteinExistence type="predicted"/>
<dbReference type="Proteomes" id="UP000799118">
    <property type="component" value="Unassembled WGS sequence"/>
</dbReference>
<accession>A0A6A4GIZ1</accession>
<keyword evidence="1" id="KW-0812">Transmembrane</keyword>
<reference evidence="2" key="1">
    <citation type="journal article" date="2019" name="Environ. Microbiol.">
        <title>Fungal ecological strategies reflected in gene transcription - a case study of two litter decomposers.</title>
        <authorList>
            <person name="Barbi F."/>
            <person name="Kohler A."/>
            <person name="Barry K."/>
            <person name="Baskaran P."/>
            <person name="Daum C."/>
            <person name="Fauchery L."/>
            <person name="Ihrmark K."/>
            <person name="Kuo A."/>
            <person name="LaButti K."/>
            <person name="Lipzen A."/>
            <person name="Morin E."/>
            <person name="Grigoriev I.V."/>
            <person name="Henrissat B."/>
            <person name="Lindahl B."/>
            <person name="Martin F."/>
        </authorList>
    </citation>
    <scope>NUCLEOTIDE SEQUENCE</scope>
    <source>
        <strain evidence="2">JB14</strain>
    </source>
</reference>
<name>A0A6A4GIZ1_9AGAR</name>
<keyword evidence="1" id="KW-0472">Membrane</keyword>
<organism evidence="2 3">
    <name type="scientific">Gymnopus androsaceus JB14</name>
    <dbReference type="NCBI Taxonomy" id="1447944"/>
    <lineage>
        <taxon>Eukaryota</taxon>
        <taxon>Fungi</taxon>
        <taxon>Dikarya</taxon>
        <taxon>Basidiomycota</taxon>
        <taxon>Agaricomycotina</taxon>
        <taxon>Agaricomycetes</taxon>
        <taxon>Agaricomycetidae</taxon>
        <taxon>Agaricales</taxon>
        <taxon>Marasmiineae</taxon>
        <taxon>Omphalotaceae</taxon>
        <taxon>Gymnopus</taxon>
    </lineage>
</organism>
<sequence length="139" mass="15494">MHSIHCFSTPPSVKSALAHARVPLPRHTASLILGMRTDDGLPFKTWDMAAESRVSNLAIVPTRTKHFSPTMFTLALPPQTTICYSTPTHHAPAISHPVLIFLHTMVIMQRSRNQRWRRVVLGSLYLSNGLFLAISLIST</sequence>